<keyword evidence="3 4" id="KW-0749">Sporulation</keyword>
<protein>
    <recommendedName>
        <fullName evidence="4">Small, acid-soluble spore protein H</fullName>
        <shortName evidence="4">SASP H</shortName>
    </recommendedName>
</protein>
<name>A0ABT7L305_9BACI</name>
<reference evidence="6 7" key="1">
    <citation type="submission" date="2023-06" db="EMBL/GenBank/DDBJ databases">
        <title>Aquibacillus rhizosphaerae LR5S19.</title>
        <authorList>
            <person name="Sun J.-Q."/>
        </authorList>
    </citation>
    <scope>NUCLEOTIDE SEQUENCE [LARGE SCALE GENOMIC DNA]</scope>
    <source>
        <strain evidence="6 7">LR5S19</strain>
    </source>
</reference>
<feature type="region of interest" description="Disordered" evidence="5">
    <location>
        <begin position="36"/>
        <end position="59"/>
    </location>
</feature>
<comment type="caution">
    <text evidence="6">The sequence shown here is derived from an EMBL/GenBank/DDBJ whole genome shotgun (WGS) entry which is preliminary data.</text>
</comment>
<dbReference type="HAMAP" id="MF_00667">
    <property type="entry name" value="SspH"/>
    <property type="match status" value="1"/>
</dbReference>
<organism evidence="6 7">
    <name type="scientific">Aquibacillus rhizosphaerae</name>
    <dbReference type="NCBI Taxonomy" id="3051431"/>
    <lineage>
        <taxon>Bacteria</taxon>
        <taxon>Bacillati</taxon>
        <taxon>Bacillota</taxon>
        <taxon>Bacilli</taxon>
        <taxon>Bacillales</taxon>
        <taxon>Bacillaceae</taxon>
        <taxon>Aquibacillus</taxon>
    </lineage>
</organism>
<comment type="induction">
    <text evidence="4">Expressed only in the forespore compartment of sporulating cells.</text>
</comment>
<keyword evidence="7" id="KW-1185">Reference proteome</keyword>
<dbReference type="Pfam" id="PF08141">
    <property type="entry name" value="SspH"/>
    <property type="match status" value="1"/>
</dbReference>
<evidence type="ECO:0000313" key="7">
    <source>
        <dbReference type="Proteomes" id="UP001235343"/>
    </source>
</evidence>
<dbReference type="RefSeq" id="WP_285930736.1">
    <property type="nucleotide sequence ID" value="NZ_JASTZU010000018.1"/>
</dbReference>
<comment type="similarity">
    <text evidence="2 4">Belongs to the SspH family.</text>
</comment>
<sequence length="59" mass="6551">MDAKRAQEIASSETMANVSYNGGKIYIEHVDQDTGNATVHPLEKPEFKQNVSVDDLTEQ</sequence>
<dbReference type="InterPro" id="IPR012610">
    <property type="entry name" value="SASP_SspH"/>
</dbReference>
<evidence type="ECO:0000256" key="2">
    <source>
        <dbReference type="ARBA" id="ARBA00006573"/>
    </source>
</evidence>
<evidence type="ECO:0000256" key="1">
    <source>
        <dbReference type="ARBA" id="ARBA00004288"/>
    </source>
</evidence>
<evidence type="ECO:0000313" key="6">
    <source>
        <dbReference type="EMBL" id="MDL4839779.1"/>
    </source>
</evidence>
<accession>A0ABT7L305</accession>
<dbReference type="NCBIfam" id="TIGR02861">
    <property type="entry name" value="SASP_H"/>
    <property type="match status" value="1"/>
</dbReference>
<dbReference type="Proteomes" id="UP001235343">
    <property type="component" value="Unassembled WGS sequence"/>
</dbReference>
<dbReference type="EMBL" id="JASTZU010000018">
    <property type="protein sequence ID" value="MDL4839779.1"/>
    <property type="molecule type" value="Genomic_DNA"/>
</dbReference>
<comment type="subcellular location">
    <subcellularLocation>
        <location evidence="1 4">Spore core</location>
    </subcellularLocation>
</comment>
<evidence type="ECO:0000256" key="5">
    <source>
        <dbReference type="SAM" id="MobiDB-lite"/>
    </source>
</evidence>
<evidence type="ECO:0000256" key="3">
    <source>
        <dbReference type="ARBA" id="ARBA00022969"/>
    </source>
</evidence>
<gene>
    <name evidence="4" type="primary">sspH</name>
    <name evidence="6" type="ORF">QQS35_04820</name>
</gene>
<proteinExistence type="evidence at transcript level"/>
<evidence type="ECO:0000256" key="4">
    <source>
        <dbReference type="HAMAP-Rule" id="MF_00667"/>
    </source>
</evidence>